<dbReference type="Gene3D" id="3.90.79.10">
    <property type="entry name" value="Nucleoside Triphosphate Pyrophosphohydrolase"/>
    <property type="match status" value="1"/>
</dbReference>
<comment type="subunit">
    <text evidence="3">Monomer.</text>
</comment>
<dbReference type="GO" id="GO:0008828">
    <property type="term" value="F:dATP diphosphatase activity"/>
    <property type="evidence" value="ECO:0007669"/>
    <property type="project" value="UniProtKB-EC"/>
</dbReference>
<comment type="caution">
    <text evidence="23">The sequence shown here is derived from an EMBL/GenBank/DDBJ whole genome shotgun (WGS) entry which is preliminary data.</text>
</comment>
<comment type="catalytic activity">
    <reaction evidence="7">
        <text>8-oxo-dATP + H2O = 8-oxo-dAMP + diphosphate + H(+)</text>
        <dbReference type="Rhea" id="RHEA:65396"/>
        <dbReference type="ChEBI" id="CHEBI:15377"/>
        <dbReference type="ChEBI" id="CHEBI:15378"/>
        <dbReference type="ChEBI" id="CHEBI:33019"/>
        <dbReference type="ChEBI" id="CHEBI:71361"/>
        <dbReference type="ChEBI" id="CHEBI:172871"/>
    </reaction>
    <physiologicalReaction direction="left-to-right" evidence="7">
        <dbReference type="Rhea" id="RHEA:65397"/>
    </physiologicalReaction>
</comment>
<evidence type="ECO:0000256" key="3">
    <source>
        <dbReference type="ARBA" id="ARBA00011245"/>
    </source>
</evidence>
<name>A0A2M6Z3X8_9BACT</name>
<dbReference type="EC" id="3.6.1.56" evidence="11"/>
<reference evidence="24" key="1">
    <citation type="submission" date="2017-09" db="EMBL/GenBank/DDBJ databases">
        <title>Depth-based differentiation of microbial function through sediment-hosted aquifers and enrichment of novel symbionts in the deep terrestrial subsurface.</title>
        <authorList>
            <person name="Probst A.J."/>
            <person name="Ladd B."/>
            <person name="Jarett J.K."/>
            <person name="Geller-Mcgrath D.E."/>
            <person name="Sieber C.M.K."/>
            <person name="Emerson J.B."/>
            <person name="Anantharaman K."/>
            <person name="Thomas B.C."/>
            <person name="Malmstrom R."/>
            <person name="Stieglmeier M."/>
            <person name="Klingl A."/>
            <person name="Woyke T."/>
            <person name="Ryan C.M."/>
            <person name="Banfield J.F."/>
        </authorList>
    </citation>
    <scope>NUCLEOTIDE SEQUENCE [LARGE SCALE GENOMIC DNA]</scope>
</reference>
<sequence length="91" mass="10338">MKQATLCLLIKENSKEILLAMKKRGFGAGKWNGVGGKFDPEKDKNVLEAAIREAKEEIGVLIKDLEKVAVLDFYFPEVPEDFNWNQTVHVF</sequence>
<evidence type="ECO:0000256" key="19">
    <source>
        <dbReference type="ARBA" id="ARBA00048894"/>
    </source>
</evidence>
<feature type="non-terminal residue" evidence="23">
    <location>
        <position position="91"/>
    </location>
</feature>
<dbReference type="InterPro" id="IPR003563">
    <property type="entry name" value="8ODP"/>
</dbReference>
<evidence type="ECO:0000256" key="17">
    <source>
        <dbReference type="ARBA" id="ARBA00032071"/>
    </source>
</evidence>
<dbReference type="EMBL" id="PEWP01000018">
    <property type="protein sequence ID" value="PIU47045.1"/>
    <property type="molecule type" value="Genomic_DNA"/>
</dbReference>
<comment type="function">
    <text evidence="21">Oxidized purine nucleoside triphosphate hydrolase which is a prominent sanitizer of the oxidized nucleotide pool. Catalyzes the hydrolysis of 2-oxo-dATP (2-hydroxy-dATP) into 2-oxo-dAMP. Also has a significant hydrolase activity toward 2-oxo-ATP, 8-oxo-dGTP and 8-oxo-dATP. Through the hydrolysis of oxidized purine nucleoside triphosphates, prevents their incorporation into DNA and the subsequent transversions A:T to C:G and G:C to T:A. Also catalyzes the hydrolysis of methylated purine nucleoside triphosphate preventing their integration into DNA. Through this antimutagenic activity protects cells from oxidative stress.</text>
</comment>
<dbReference type="GO" id="GO:0008413">
    <property type="term" value="F:8-oxo-7,8-dihydroguanosine triphosphate pyrophosphatase activity"/>
    <property type="evidence" value="ECO:0007669"/>
    <property type="project" value="InterPro"/>
</dbReference>
<dbReference type="GO" id="GO:0005737">
    <property type="term" value="C:cytoplasm"/>
    <property type="evidence" value="ECO:0007669"/>
    <property type="project" value="TreeGrafter"/>
</dbReference>
<dbReference type="Proteomes" id="UP000228777">
    <property type="component" value="Unassembled WGS sequence"/>
</dbReference>
<evidence type="ECO:0000256" key="12">
    <source>
        <dbReference type="ARBA" id="ARBA00026218"/>
    </source>
</evidence>
<comment type="catalytic activity">
    <reaction evidence="10">
        <text>2-oxo-ATP + H2O = 2-oxo-AMP + diphosphate + H(+)</text>
        <dbReference type="Rhea" id="RHEA:67392"/>
        <dbReference type="ChEBI" id="CHEBI:15377"/>
        <dbReference type="ChEBI" id="CHEBI:15378"/>
        <dbReference type="ChEBI" id="CHEBI:33019"/>
        <dbReference type="ChEBI" id="CHEBI:71395"/>
        <dbReference type="ChEBI" id="CHEBI:172878"/>
    </reaction>
    <physiologicalReaction direction="left-to-right" evidence="10">
        <dbReference type="Rhea" id="RHEA:67393"/>
    </physiologicalReaction>
</comment>
<comment type="catalytic activity">
    <reaction evidence="9">
        <text>8-oxo-dGTP + H2O = 8-oxo-dGMP + diphosphate + H(+)</text>
        <dbReference type="Rhea" id="RHEA:31575"/>
        <dbReference type="ChEBI" id="CHEBI:15377"/>
        <dbReference type="ChEBI" id="CHEBI:15378"/>
        <dbReference type="ChEBI" id="CHEBI:33019"/>
        <dbReference type="ChEBI" id="CHEBI:63224"/>
        <dbReference type="ChEBI" id="CHEBI:77896"/>
    </reaction>
    <physiologicalReaction direction="left-to-right" evidence="9">
        <dbReference type="Rhea" id="RHEA:31576"/>
    </physiologicalReaction>
</comment>
<protein>
    <recommendedName>
        <fullName evidence="12">Oxidized purine nucleoside triphosphate hydrolase</fullName>
        <ecNumber evidence="11">3.6.1.56</ecNumber>
    </recommendedName>
    <alternativeName>
        <fullName evidence="16">2-hydroxy-dATP diphosphatase</fullName>
    </alternativeName>
    <alternativeName>
        <fullName evidence="15">7,8-dihydro-8-oxoguanine triphosphatase</fullName>
    </alternativeName>
    <alternativeName>
        <fullName evidence="14">8-oxo-dGTPase</fullName>
    </alternativeName>
    <alternativeName>
        <fullName evidence="17">Methylated purine nucleoside triphosphate hydrolase</fullName>
    </alternativeName>
    <alternativeName>
        <fullName evidence="13">Nucleoside diphosphate-linked moiety X motif 1</fullName>
    </alternativeName>
</protein>
<evidence type="ECO:0000256" key="11">
    <source>
        <dbReference type="ARBA" id="ARBA00026103"/>
    </source>
</evidence>
<dbReference type="PANTHER" id="PTHR43758">
    <property type="entry name" value="7,8-DIHYDRO-8-OXOGUANINE TRIPHOSPHATASE"/>
    <property type="match status" value="1"/>
</dbReference>
<organism evidence="23 24">
    <name type="scientific">bacterium (Candidatus Gribaldobacteria) CG07_land_8_20_14_0_80_33_18</name>
    <dbReference type="NCBI Taxonomy" id="2014272"/>
    <lineage>
        <taxon>Bacteria</taxon>
        <taxon>Candidatus Gribaldobacteria</taxon>
    </lineage>
</organism>
<dbReference type="PRINTS" id="PR01403">
    <property type="entry name" value="8OXTPHPHTASE"/>
</dbReference>
<dbReference type="PROSITE" id="PS51462">
    <property type="entry name" value="NUDIX"/>
    <property type="match status" value="1"/>
</dbReference>
<proteinExistence type="inferred from homology"/>
<dbReference type="PANTHER" id="PTHR43758:SF2">
    <property type="entry name" value="OXIDIZED PURINE NUCLEOSIDE TRIPHOSPHATE HYDROLASE"/>
    <property type="match status" value="1"/>
</dbReference>
<accession>A0A2M6Z3X8</accession>
<evidence type="ECO:0000313" key="23">
    <source>
        <dbReference type="EMBL" id="PIU47045.1"/>
    </source>
</evidence>
<dbReference type="Pfam" id="PF00293">
    <property type="entry name" value="NUDIX"/>
    <property type="match status" value="1"/>
</dbReference>
<evidence type="ECO:0000256" key="2">
    <source>
        <dbReference type="ARBA" id="ARBA00005582"/>
    </source>
</evidence>
<dbReference type="GO" id="GO:0046872">
    <property type="term" value="F:metal ion binding"/>
    <property type="evidence" value="ECO:0007669"/>
    <property type="project" value="UniProtKB-KW"/>
</dbReference>
<comment type="catalytic activity">
    <reaction evidence="18">
        <text>N(6)-methyl-ATP + H2O = N(6)-methyl-AMP + diphosphate + H(+)</text>
        <dbReference type="Rhea" id="RHEA:67608"/>
        <dbReference type="ChEBI" id="CHEBI:15377"/>
        <dbReference type="ChEBI" id="CHEBI:15378"/>
        <dbReference type="ChEBI" id="CHEBI:33019"/>
        <dbReference type="ChEBI" id="CHEBI:144842"/>
        <dbReference type="ChEBI" id="CHEBI:172873"/>
    </reaction>
    <physiologicalReaction direction="left-to-right" evidence="18">
        <dbReference type="Rhea" id="RHEA:67609"/>
    </physiologicalReaction>
</comment>
<dbReference type="GO" id="GO:0042262">
    <property type="term" value="P:DNA protection"/>
    <property type="evidence" value="ECO:0007669"/>
    <property type="project" value="InterPro"/>
</dbReference>
<comment type="catalytic activity">
    <reaction evidence="19">
        <text>O(6)-methyl-dGTP + H2O = O(6)-methyl-dGMP + diphosphate + H(+)</text>
        <dbReference type="Rhea" id="RHEA:67600"/>
        <dbReference type="ChEBI" id="CHEBI:15377"/>
        <dbReference type="ChEBI" id="CHEBI:15378"/>
        <dbReference type="ChEBI" id="CHEBI:33019"/>
        <dbReference type="ChEBI" id="CHEBI:169974"/>
        <dbReference type="ChEBI" id="CHEBI:169975"/>
    </reaction>
    <physiologicalReaction direction="left-to-right" evidence="19">
        <dbReference type="Rhea" id="RHEA:67601"/>
    </physiologicalReaction>
</comment>
<evidence type="ECO:0000256" key="6">
    <source>
        <dbReference type="ARBA" id="ARBA00022842"/>
    </source>
</evidence>
<evidence type="ECO:0000256" key="20">
    <source>
        <dbReference type="ARBA" id="ARBA00049032"/>
    </source>
</evidence>
<evidence type="ECO:0000256" key="8">
    <source>
        <dbReference type="ARBA" id="ARBA00024459"/>
    </source>
</evidence>
<evidence type="ECO:0000313" key="24">
    <source>
        <dbReference type="Proteomes" id="UP000228777"/>
    </source>
</evidence>
<dbReference type="AlphaFoldDB" id="A0A2M6Z3X8"/>
<evidence type="ECO:0000256" key="1">
    <source>
        <dbReference type="ARBA" id="ARBA00001946"/>
    </source>
</evidence>
<evidence type="ECO:0000256" key="5">
    <source>
        <dbReference type="ARBA" id="ARBA00022801"/>
    </source>
</evidence>
<comment type="similarity">
    <text evidence="2">Belongs to the Nudix hydrolase family.</text>
</comment>
<keyword evidence="4" id="KW-0479">Metal-binding</keyword>
<evidence type="ECO:0000256" key="9">
    <source>
        <dbReference type="ARBA" id="ARBA00024486"/>
    </source>
</evidence>
<evidence type="ECO:0000256" key="13">
    <source>
        <dbReference type="ARBA" id="ARBA00029673"/>
    </source>
</evidence>
<keyword evidence="5" id="KW-0378">Hydrolase</keyword>
<dbReference type="InterPro" id="IPR000086">
    <property type="entry name" value="NUDIX_hydrolase_dom"/>
</dbReference>
<keyword evidence="6" id="KW-0460">Magnesium</keyword>
<evidence type="ECO:0000256" key="10">
    <source>
        <dbReference type="ARBA" id="ARBA00024596"/>
    </source>
</evidence>
<evidence type="ECO:0000256" key="4">
    <source>
        <dbReference type="ARBA" id="ARBA00022723"/>
    </source>
</evidence>
<gene>
    <name evidence="23" type="ORF">COS93_01070</name>
</gene>
<evidence type="ECO:0000256" key="14">
    <source>
        <dbReference type="ARBA" id="ARBA00030634"/>
    </source>
</evidence>
<feature type="domain" description="Nudix hydrolase" evidence="22">
    <location>
        <begin position="1"/>
        <end position="91"/>
    </location>
</feature>
<dbReference type="SUPFAM" id="SSF55811">
    <property type="entry name" value="Nudix"/>
    <property type="match status" value="1"/>
</dbReference>
<comment type="cofactor">
    <cofactor evidence="1">
        <name>Mg(2+)</name>
        <dbReference type="ChEBI" id="CHEBI:18420"/>
    </cofactor>
</comment>
<dbReference type="InterPro" id="IPR015797">
    <property type="entry name" value="NUDIX_hydrolase-like_dom_sf"/>
</dbReference>
<evidence type="ECO:0000256" key="16">
    <source>
        <dbReference type="ARBA" id="ARBA00031927"/>
    </source>
</evidence>
<comment type="catalytic activity">
    <reaction evidence="8">
        <text>2-oxo-dATP + H2O = 2-oxo-dAMP + diphosphate + H(+)</text>
        <dbReference type="Rhea" id="RHEA:31583"/>
        <dbReference type="ChEBI" id="CHEBI:15377"/>
        <dbReference type="ChEBI" id="CHEBI:15378"/>
        <dbReference type="ChEBI" id="CHEBI:33019"/>
        <dbReference type="ChEBI" id="CHEBI:63212"/>
        <dbReference type="ChEBI" id="CHEBI:77897"/>
        <dbReference type="EC" id="3.6.1.56"/>
    </reaction>
    <physiologicalReaction direction="left-to-right" evidence="8">
        <dbReference type="Rhea" id="RHEA:31584"/>
    </physiologicalReaction>
</comment>
<evidence type="ECO:0000256" key="15">
    <source>
        <dbReference type="ARBA" id="ARBA00030682"/>
    </source>
</evidence>
<evidence type="ECO:0000259" key="22">
    <source>
        <dbReference type="PROSITE" id="PS51462"/>
    </source>
</evidence>
<comment type="catalytic activity">
    <reaction evidence="20">
        <text>N(6)-methyl-dATP + H2O = N(6)-methyl-dAMP + diphosphate + H(+)</text>
        <dbReference type="Rhea" id="RHEA:67604"/>
        <dbReference type="ChEBI" id="CHEBI:15377"/>
        <dbReference type="ChEBI" id="CHEBI:15378"/>
        <dbReference type="ChEBI" id="CHEBI:33019"/>
        <dbReference type="ChEBI" id="CHEBI:169976"/>
        <dbReference type="ChEBI" id="CHEBI:172872"/>
    </reaction>
    <physiologicalReaction direction="left-to-right" evidence="20">
        <dbReference type="Rhea" id="RHEA:67605"/>
    </physiologicalReaction>
</comment>
<evidence type="ECO:0000256" key="7">
    <source>
        <dbReference type="ARBA" id="ARBA00024448"/>
    </source>
</evidence>
<evidence type="ECO:0000256" key="21">
    <source>
        <dbReference type="ARBA" id="ARBA00053094"/>
    </source>
</evidence>
<evidence type="ECO:0000256" key="18">
    <source>
        <dbReference type="ARBA" id="ARBA00048002"/>
    </source>
</evidence>